<dbReference type="AlphaFoldDB" id="A0A5C1YLI2"/>
<evidence type="ECO:0000313" key="7">
    <source>
        <dbReference type="Proteomes" id="UP000324536"/>
    </source>
</evidence>
<evidence type="ECO:0000256" key="1">
    <source>
        <dbReference type="ARBA" id="ARBA00004418"/>
    </source>
</evidence>
<dbReference type="GO" id="GO:0030288">
    <property type="term" value="C:outer membrane-bounded periplasmic space"/>
    <property type="evidence" value="ECO:0007669"/>
    <property type="project" value="TreeGrafter"/>
</dbReference>
<comment type="similarity">
    <text evidence="2">Belongs to the bacterial solute-binding protein 1 family.</text>
</comment>
<keyword evidence="5" id="KW-0574">Periplasm</keyword>
<dbReference type="Gene3D" id="3.40.190.10">
    <property type="entry name" value="Periplasmic binding protein-like II"/>
    <property type="match status" value="2"/>
</dbReference>
<dbReference type="Pfam" id="PF13416">
    <property type="entry name" value="SBP_bac_8"/>
    <property type="match status" value="1"/>
</dbReference>
<dbReference type="GO" id="GO:0015888">
    <property type="term" value="P:thiamine transport"/>
    <property type="evidence" value="ECO:0007669"/>
    <property type="project" value="TreeGrafter"/>
</dbReference>
<dbReference type="KEGG" id="acek:FLP30_02895"/>
<dbReference type="InterPro" id="IPR006059">
    <property type="entry name" value="SBP"/>
</dbReference>
<dbReference type="PANTHER" id="PTHR30006">
    <property type="entry name" value="THIAMINE-BINDING PERIPLASMIC PROTEIN-RELATED"/>
    <property type="match status" value="1"/>
</dbReference>
<dbReference type="GO" id="GO:0030976">
    <property type="term" value="F:thiamine pyrophosphate binding"/>
    <property type="evidence" value="ECO:0007669"/>
    <property type="project" value="TreeGrafter"/>
</dbReference>
<sequence length="372" mass="40939">MLPLIRPVFMSVLAASLLCVSACKRHDGGTSAALCYPATKDHPLEDTLAVDTSGGTFWTFYGNAHFKPFTQHCGVAVHAAVSAHNFAQLRGYVHNHSVPYDVSYTGSPWEFEEGIKEGLFHRLPDDFWKPLASALLPGSYNAYGTWLSTYAEVLVYDTRVFAKAPTTWADLWNTKEFPGPRTLYDHPYMLVIALLSDGVPPDEIYPLTDDKLRRAFGRLDQIRPSVRAFWSTGDEPIQGINRGDFTIGVAQSGRAVSGIANHFPIGMSWKQNVLSHAWLFIPEGGQHVVSAEALLAFVNNAQQQAEFAKNTGYGGGARDIAQFLTPQQSAVVTTSPENLAQSVAINDDWWRAHGARTARLWQAWVTTGKSGL</sequence>
<evidence type="ECO:0000256" key="5">
    <source>
        <dbReference type="ARBA" id="ARBA00022764"/>
    </source>
</evidence>
<dbReference type="EMBL" id="CP043506">
    <property type="protein sequence ID" value="QEO16833.1"/>
    <property type="molecule type" value="Genomic_DNA"/>
</dbReference>
<dbReference type="PANTHER" id="PTHR30006:SF3">
    <property type="entry name" value="THIAMINE-BINDING PERIPLASMIC PROTEIN"/>
    <property type="match status" value="1"/>
</dbReference>
<dbReference type="SUPFAM" id="SSF53850">
    <property type="entry name" value="Periplasmic binding protein-like II"/>
    <property type="match status" value="1"/>
</dbReference>
<dbReference type="GO" id="GO:0030975">
    <property type="term" value="F:thiamine binding"/>
    <property type="evidence" value="ECO:0007669"/>
    <property type="project" value="TreeGrafter"/>
</dbReference>
<keyword evidence="7" id="KW-1185">Reference proteome</keyword>
<evidence type="ECO:0000256" key="4">
    <source>
        <dbReference type="ARBA" id="ARBA00022729"/>
    </source>
</evidence>
<gene>
    <name evidence="6" type="ORF">FLP30_02895</name>
</gene>
<protein>
    <submittedName>
        <fullName evidence="6">Extracellular solute-binding protein</fullName>
    </submittedName>
</protein>
<evidence type="ECO:0000256" key="2">
    <source>
        <dbReference type="ARBA" id="ARBA00008520"/>
    </source>
</evidence>
<keyword evidence="3" id="KW-0813">Transport</keyword>
<dbReference type="Proteomes" id="UP000324536">
    <property type="component" value="Chromosome"/>
</dbReference>
<evidence type="ECO:0000256" key="3">
    <source>
        <dbReference type="ARBA" id="ARBA00022448"/>
    </source>
</evidence>
<name>A0A5C1YLI2_9PROT</name>
<keyword evidence="4" id="KW-0732">Signal</keyword>
<reference evidence="6 7" key="1">
    <citation type="submission" date="2019-09" db="EMBL/GenBank/DDBJ databases">
        <title>Genome sequencing of strain KACC 21233.</title>
        <authorList>
            <person name="Heo J."/>
            <person name="Kim S.-J."/>
            <person name="Kim J.-S."/>
            <person name="Hong S.-B."/>
            <person name="Kwon S.-W."/>
        </authorList>
    </citation>
    <scope>NUCLEOTIDE SEQUENCE [LARGE SCALE GENOMIC DNA]</scope>
    <source>
        <strain evidence="6 7">KACC 21233</strain>
    </source>
</reference>
<comment type="subcellular location">
    <subcellularLocation>
        <location evidence="1">Periplasm</location>
    </subcellularLocation>
</comment>
<organism evidence="6 7">
    <name type="scientific">Acetobacter vaccinii</name>
    <dbReference type="NCBI Taxonomy" id="2592655"/>
    <lineage>
        <taxon>Bacteria</taxon>
        <taxon>Pseudomonadati</taxon>
        <taxon>Pseudomonadota</taxon>
        <taxon>Alphaproteobacteria</taxon>
        <taxon>Acetobacterales</taxon>
        <taxon>Acetobacteraceae</taxon>
        <taxon>Acetobacter</taxon>
    </lineage>
</organism>
<evidence type="ECO:0000313" key="6">
    <source>
        <dbReference type="EMBL" id="QEO16833.1"/>
    </source>
</evidence>
<dbReference type="RefSeq" id="WP_149278513.1">
    <property type="nucleotide sequence ID" value="NZ_CP043506.1"/>
</dbReference>
<accession>A0A5C1YLI2</accession>
<dbReference type="OrthoDB" id="9815444at2"/>
<proteinExistence type="inferred from homology"/>